<keyword evidence="1" id="KW-0812">Transmembrane</keyword>
<keyword evidence="3" id="KW-1185">Reference proteome</keyword>
<feature type="transmembrane region" description="Helical" evidence="1">
    <location>
        <begin position="65"/>
        <end position="98"/>
    </location>
</feature>
<dbReference type="EMBL" id="BMZQ01000002">
    <property type="protein sequence ID" value="GHD17264.1"/>
    <property type="molecule type" value="Genomic_DNA"/>
</dbReference>
<sequence>MAAGRSKAWTIFWFLFSLVAILLFAAAPIISALTAGSIASAHGCQLDEGSIHPCVINGTDYGETLYQFGVMGWFMLITVPTGLFLLVVWLAVALIHLFRRYRARA</sequence>
<keyword evidence="1" id="KW-1133">Transmembrane helix</keyword>
<evidence type="ECO:0000256" key="1">
    <source>
        <dbReference type="SAM" id="Phobius"/>
    </source>
</evidence>
<evidence type="ECO:0000313" key="3">
    <source>
        <dbReference type="Proteomes" id="UP000630142"/>
    </source>
</evidence>
<dbReference type="Proteomes" id="UP000630142">
    <property type="component" value="Unassembled WGS sequence"/>
</dbReference>
<reference evidence="2" key="2">
    <citation type="submission" date="2020-09" db="EMBL/GenBank/DDBJ databases">
        <authorList>
            <person name="Sun Q."/>
            <person name="Kim S."/>
        </authorList>
    </citation>
    <scope>NUCLEOTIDE SEQUENCE</scope>
    <source>
        <strain evidence="2">KCTC 42249</strain>
    </source>
</reference>
<dbReference type="AlphaFoldDB" id="A0A8J3GKI1"/>
<dbReference type="RefSeq" id="WP_189504527.1">
    <property type="nucleotide sequence ID" value="NZ_BMZQ01000002.1"/>
</dbReference>
<proteinExistence type="predicted"/>
<name>A0A8J3GKI1_9HYPH</name>
<evidence type="ECO:0000313" key="2">
    <source>
        <dbReference type="EMBL" id="GHD17264.1"/>
    </source>
</evidence>
<keyword evidence="1" id="KW-0472">Membrane</keyword>
<comment type="caution">
    <text evidence="2">The sequence shown here is derived from an EMBL/GenBank/DDBJ whole genome shotgun (WGS) entry which is preliminary data.</text>
</comment>
<protein>
    <submittedName>
        <fullName evidence="2">Uncharacterized protein</fullName>
    </submittedName>
</protein>
<gene>
    <name evidence="2" type="ORF">GCM10016234_26240</name>
</gene>
<organism evidence="2 3">
    <name type="scientific">Tianweitania populi</name>
    <dbReference type="NCBI Taxonomy" id="1607949"/>
    <lineage>
        <taxon>Bacteria</taxon>
        <taxon>Pseudomonadati</taxon>
        <taxon>Pseudomonadota</taxon>
        <taxon>Alphaproteobacteria</taxon>
        <taxon>Hyphomicrobiales</taxon>
        <taxon>Phyllobacteriaceae</taxon>
        <taxon>Tianweitania</taxon>
    </lineage>
</organism>
<reference evidence="2" key="1">
    <citation type="journal article" date="2014" name="Int. J. Syst. Evol. Microbiol.">
        <title>Complete genome sequence of Corynebacterium casei LMG S-19264T (=DSM 44701T), isolated from a smear-ripened cheese.</title>
        <authorList>
            <consortium name="US DOE Joint Genome Institute (JGI-PGF)"/>
            <person name="Walter F."/>
            <person name="Albersmeier A."/>
            <person name="Kalinowski J."/>
            <person name="Ruckert C."/>
        </authorList>
    </citation>
    <scope>NUCLEOTIDE SEQUENCE</scope>
    <source>
        <strain evidence="2">KCTC 42249</strain>
    </source>
</reference>
<accession>A0A8J3GKI1</accession>